<evidence type="ECO:0000313" key="2">
    <source>
        <dbReference type="EMBL" id="CAD6193183.1"/>
    </source>
</evidence>
<sequence>MFFCSAQKKKTKSLTTAYNRGLLERAPLRDDLVVCSTTEEINPDLLWFRPAETSLGPRYFHPVSSDTGQASGSHASAFQ</sequence>
<dbReference type="AlphaFoldDB" id="A0A8S1HAG9"/>
<protein>
    <submittedName>
        <fullName evidence="2">Uncharacterized protein</fullName>
    </submittedName>
</protein>
<dbReference type="OrthoDB" id="2347980at2759"/>
<evidence type="ECO:0000256" key="1">
    <source>
        <dbReference type="SAM" id="MobiDB-lite"/>
    </source>
</evidence>
<name>A0A8S1HAG9_9PELO</name>
<keyword evidence="3" id="KW-1185">Reference proteome</keyword>
<dbReference type="Proteomes" id="UP000835052">
    <property type="component" value="Unassembled WGS sequence"/>
</dbReference>
<feature type="region of interest" description="Disordered" evidence="1">
    <location>
        <begin position="59"/>
        <end position="79"/>
    </location>
</feature>
<gene>
    <name evidence="2" type="ORF">CAUJ_LOCUS9102</name>
</gene>
<accession>A0A8S1HAG9</accession>
<proteinExistence type="predicted"/>
<reference evidence="2" key="1">
    <citation type="submission" date="2020-10" db="EMBL/GenBank/DDBJ databases">
        <authorList>
            <person name="Kikuchi T."/>
        </authorList>
    </citation>
    <scope>NUCLEOTIDE SEQUENCE</scope>
    <source>
        <strain evidence="2">NKZ352</strain>
    </source>
</reference>
<comment type="caution">
    <text evidence="2">The sequence shown here is derived from an EMBL/GenBank/DDBJ whole genome shotgun (WGS) entry which is preliminary data.</text>
</comment>
<evidence type="ECO:0000313" key="3">
    <source>
        <dbReference type="Proteomes" id="UP000835052"/>
    </source>
</evidence>
<feature type="compositionally biased region" description="Polar residues" evidence="1">
    <location>
        <begin position="64"/>
        <end position="79"/>
    </location>
</feature>
<dbReference type="EMBL" id="CAJGYM010000033">
    <property type="protein sequence ID" value="CAD6193183.1"/>
    <property type="molecule type" value="Genomic_DNA"/>
</dbReference>
<organism evidence="2 3">
    <name type="scientific">Caenorhabditis auriculariae</name>
    <dbReference type="NCBI Taxonomy" id="2777116"/>
    <lineage>
        <taxon>Eukaryota</taxon>
        <taxon>Metazoa</taxon>
        <taxon>Ecdysozoa</taxon>
        <taxon>Nematoda</taxon>
        <taxon>Chromadorea</taxon>
        <taxon>Rhabditida</taxon>
        <taxon>Rhabditina</taxon>
        <taxon>Rhabditomorpha</taxon>
        <taxon>Rhabditoidea</taxon>
        <taxon>Rhabditidae</taxon>
        <taxon>Peloderinae</taxon>
        <taxon>Caenorhabditis</taxon>
    </lineage>
</organism>